<feature type="domain" description="Protein kinase" evidence="6">
    <location>
        <begin position="909"/>
        <end position="1254"/>
    </location>
</feature>
<evidence type="ECO:0000256" key="5">
    <source>
        <dbReference type="SAM" id="MobiDB-lite"/>
    </source>
</evidence>
<evidence type="ECO:0008006" key="10">
    <source>
        <dbReference type="Google" id="ProtNLM"/>
    </source>
</evidence>
<dbReference type="PANTHER" id="PTHR14030">
    <property type="entry name" value="MITOTIC CHECKPOINT SERINE/THREONINE-PROTEIN KINASE BUB1"/>
    <property type="match status" value="1"/>
</dbReference>
<feature type="compositionally biased region" description="Acidic residues" evidence="5">
    <location>
        <begin position="643"/>
        <end position="656"/>
    </location>
</feature>
<dbReference type="InterPro" id="IPR012572">
    <property type="entry name" value="Mad3/Bub1_II"/>
</dbReference>
<evidence type="ECO:0000313" key="8">
    <source>
        <dbReference type="EMBL" id="TKA71048.1"/>
    </source>
</evidence>
<evidence type="ECO:0000256" key="4">
    <source>
        <dbReference type="ARBA" id="ARBA00023328"/>
    </source>
</evidence>
<dbReference type="Gene3D" id="1.10.510.10">
    <property type="entry name" value="Transferase(Phosphotransferase) domain 1"/>
    <property type="match status" value="1"/>
</dbReference>
<feature type="domain" description="BUB1 N-terminal" evidence="7">
    <location>
        <begin position="61"/>
        <end position="220"/>
    </location>
</feature>
<evidence type="ECO:0000313" key="9">
    <source>
        <dbReference type="Proteomes" id="UP000308768"/>
    </source>
</evidence>
<gene>
    <name evidence="8" type="ORF">B0A49_07306</name>
</gene>
<evidence type="ECO:0000256" key="3">
    <source>
        <dbReference type="ARBA" id="ARBA00022838"/>
    </source>
</evidence>
<dbReference type="Pfam" id="PF08311">
    <property type="entry name" value="Mad3_BUB1_I"/>
    <property type="match status" value="1"/>
</dbReference>
<dbReference type="GO" id="GO:0007094">
    <property type="term" value="P:mitotic spindle assembly checkpoint signaling"/>
    <property type="evidence" value="ECO:0007669"/>
    <property type="project" value="InterPro"/>
</dbReference>
<dbReference type="InterPro" id="IPR008271">
    <property type="entry name" value="Ser/Thr_kinase_AS"/>
</dbReference>
<dbReference type="SMART" id="SM00220">
    <property type="entry name" value="S_TKc"/>
    <property type="match status" value="1"/>
</dbReference>
<dbReference type="GO" id="GO:0005524">
    <property type="term" value="F:ATP binding"/>
    <property type="evidence" value="ECO:0007669"/>
    <property type="project" value="InterPro"/>
</dbReference>
<keyword evidence="3" id="KW-0995">Kinetochore</keyword>
<proteinExistence type="predicted"/>
<dbReference type="Pfam" id="PF00069">
    <property type="entry name" value="Pkinase"/>
    <property type="match status" value="1"/>
</dbReference>
<dbReference type="GO" id="GO:0004672">
    <property type="term" value="F:protein kinase activity"/>
    <property type="evidence" value="ECO:0007669"/>
    <property type="project" value="InterPro"/>
</dbReference>
<dbReference type="SUPFAM" id="SSF56112">
    <property type="entry name" value="Protein kinase-like (PK-like)"/>
    <property type="match status" value="1"/>
</dbReference>
<dbReference type="InterPro" id="IPR015661">
    <property type="entry name" value="Bub1/Mad3"/>
</dbReference>
<evidence type="ECO:0000256" key="1">
    <source>
        <dbReference type="ARBA" id="ARBA00004629"/>
    </source>
</evidence>
<keyword evidence="4" id="KW-0137">Centromere</keyword>
<dbReference type="InterPro" id="IPR013212">
    <property type="entry name" value="Mad3/Bub1_I"/>
</dbReference>
<accession>A0A4U0X712</accession>
<dbReference type="EMBL" id="NAJN01000597">
    <property type="protein sequence ID" value="TKA71048.1"/>
    <property type="molecule type" value="Genomic_DNA"/>
</dbReference>
<feature type="region of interest" description="Disordered" evidence="5">
    <location>
        <begin position="565"/>
        <end position="686"/>
    </location>
</feature>
<dbReference type="PROSITE" id="PS00108">
    <property type="entry name" value="PROTEIN_KINASE_ST"/>
    <property type="match status" value="1"/>
</dbReference>
<dbReference type="InterPro" id="IPR000719">
    <property type="entry name" value="Prot_kinase_dom"/>
</dbReference>
<protein>
    <recommendedName>
        <fullName evidence="10">Protein kinase domain-containing protein</fullName>
    </recommendedName>
</protein>
<dbReference type="OrthoDB" id="248495at2759"/>
<feature type="compositionally biased region" description="Low complexity" evidence="5">
    <location>
        <begin position="584"/>
        <end position="600"/>
    </location>
</feature>
<name>A0A4U0X712_9PEZI</name>
<dbReference type="Proteomes" id="UP000308768">
    <property type="component" value="Unassembled WGS sequence"/>
</dbReference>
<feature type="region of interest" description="Disordered" evidence="5">
    <location>
        <begin position="520"/>
        <end position="545"/>
    </location>
</feature>
<dbReference type="InterPro" id="IPR011009">
    <property type="entry name" value="Kinase-like_dom_sf"/>
</dbReference>
<dbReference type="PROSITE" id="PS50011">
    <property type="entry name" value="PROTEIN_KINASE_DOM"/>
    <property type="match status" value="1"/>
</dbReference>
<comment type="subcellular location">
    <subcellularLocation>
        <location evidence="1">Chromosome</location>
        <location evidence="1">Centromere</location>
        <location evidence="1">Kinetochore</location>
    </subcellularLocation>
</comment>
<sequence length="1736" mass="194532">MAASEDLINFDVIESHKENVQALPSGRSAKALASLYSPPSFGNTPPSSHTQNLNDAIRHEYEKELFSIDDSDDPLDIYDRYVKWTLNAYPSAQSTPQSQLLPLLERATKAFLSSTHYKNDPRYLKIWLHYIRFFSDAPRETFAYLARHSVGDGLALFYEEFAAWLEGAGRWSQAEEVYSLGIDKGARPAERLLRKYGEFQHRYESCPHGGDEPTSPALPTVRPALAAKMDPFSTAAPSLADAQARSRSGGAATVKSRGQKLAVFADTGVPAKPESGDGSRGWENIGLLADRRKENAIEAKPWAGETLKVGKRNTGVEKMMIFKDESSLLHQLIEPHPMRELQPAINPRTGRTESVFANLEAIYPNPDDPSEEHCFEELRARRRGWLEFDWGAERRKAALEQQELMAEQEVLAVEQSPCPEPEALLGRKIREIHIHTDKVDNDPPPEHGVRGAHQVDQNEPIVSRGGSIQKIMIHNDENDENVPPSQGEIDMAKRLRREERANRTRKIKVLDVKHVKKETQTVQTNLASPTGPKLKRKKSAEPTMTFHTREAMDEIYGIFNQPLKSSAEQVDEAESGDDSDDEYTSGGESTGTGRISGTTSEYGDDTRRELIVKGTADGREDPKSEGTEWSVFTASKHVPNPDQIEEGEEREEEEDHDGTSKSQSTTWEIYQDQHQDISPPSEERDELITPLEEDPQTRYVPLPPEDYEHPTGPYRNPTFVAQNRLPFMTPIVEKTESSLGTATARTEKDYFSAKTPCRQGSEETPVISETEDVELWSSPFPDVDVKAASDVAKVPQPLLTKITKGPLAPKTVKAKPTGKETVPRGPIIKETICNPVDEQTRLTILENIQPPLSQYDGYYKQGSRDYGKSVEIRKFTKAMAKVAKNGNEKTATNLAMPPILRFQGTDEKYTVKRELGKGAYAPVYLVEGTSAEEEECDDCDDCDDEPARMGKGRFGLKRNRLEAIKMEDTPSAWEFYIMRQAKRRLGVSRAAESVIHAYEMHIFHDEGYLIEEFRDQGTLLDLVNIARADINGGGVMDEQVAMFFAVELLRTVEALHAKGLIHGDLKADNVLVRFDAPPSDITWSAQYARDGTNGWAAKGLALIDFGRGIDMRAFVPAVQFVADWQTCQADCAEMREMRPWTFQVDYHGLAGILHSLLFGKYIDTVAERGGALGAGASKTYRLKEVFKRYWQTELWSACFDLLLNPLMHLEGEEGRKLPALKGIREVRDRMENYLEGNYPSLVKCRALSLLEPFLSMTDYVPSLMAFPHVIVSPETNEAKYDEQIRNFILFMSNVTAQHWQDPQLLQVLDPGVNSIPYLNALNCQLTVARGGKHPKVTEDLLHKTELFAATFDPIQLRYVGMAWERLCEQVEWITRNRLVPMSSGLPILRDLVFRLDPSGGTFVQARLEYVRLCLEFRAFRPALFVLDKDIHSFPADPLNEAELPPPCSPIQLGSGFITKNSGHAGNFTAVDIQEYYMLGAVIYMGLGNWERALTFLECVLISPTQSPGSALMLEAYRKWMLVGLIHYGHRPPPPSVSPGQTMKALQSLTKSYDGIADAFQTRNEARLVADIQESEAFLKDDGNWPLALCVQQAFQRFAIRNLGRTYLALPLSQIAGMCDWGTDIETYLRRLIHSGFLNATVTASPNPGESAILRFGPVDDAIGMPEEQRTAALAARVSRVEDLVEHNNEVATRITLTPEHLAHVAKAKSRKDFLNPDDMDTSWDAPNTDEDMMADL</sequence>
<dbReference type="Pfam" id="PF08171">
    <property type="entry name" value="Mad3_BUB1_II"/>
    <property type="match status" value="1"/>
</dbReference>
<dbReference type="InterPro" id="IPR055089">
    <property type="entry name" value="COP9_N"/>
</dbReference>
<feature type="compositionally biased region" description="Acidic residues" evidence="5">
    <location>
        <begin position="1715"/>
        <end position="1736"/>
    </location>
</feature>
<dbReference type="GO" id="GO:0005634">
    <property type="term" value="C:nucleus"/>
    <property type="evidence" value="ECO:0007669"/>
    <property type="project" value="TreeGrafter"/>
</dbReference>
<feature type="compositionally biased region" description="Basic and acidic residues" evidence="5">
    <location>
        <begin position="604"/>
        <end position="626"/>
    </location>
</feature>
<comment type="caution">
    <text evidence="8">The sequence shown here is derived from an EMBL/GenBank/DDBJ whole genome shotgun (WGS) entry which is preliminary data.</text>
</comment>
<keyword evidence="9" id="KW-1185">Reference proteome</keyword>
<dbReference type="PROSITE" id="PS51489">
    <property type="entry name" value="BUB1_N"/>
    <property type="match status" value="1"/>
</dbReference>
<evidence type="ECO:0000256" key="2">
    <source>
        <dbReference type="ARBA" id="ARBA00022454"/>
    </source>
</evidence>
<organism evidence="8 9">
    <name type="scientific">Cryomyces minteri</name>
    <dbReference type="NCBI Taxonomy" id="331657"/>
    <lineage>
        <taxon>Eukaryota</taxon>
        <taxon>Fungi</taxon>
        <taxon>Dikarya</taxon>
        <taxon>Ascomycota</taxon>
        <taxon>Pezizomycotina</taxon>
        <taxon>Dothideomycetes</taxon>
        <taxon>Dothideomycetes incertae sedis</taxon>
        <taxon>Cryomyces</taxon>
    </lineage>
</organism>
<dbReference type="STRING" id="331657.A0A4U0X712"/>
<dbReference type="FunFam" id="1.25.40.430:FF:000003">
    <property type="entry name" value="Checkpoint serine/threonine-protein kinase BUB1"/>
    <property type="match status" value="1"/>
</dbReference>
<evidence type="ECO:0000259" key="6">
    <source>
        <dbReference type="PROSITE" id="PS50011"/>
    </source>
</evidence>
<dbReference type="PANTHER" id="PTHR14030:SF4">
    <property type="entry name" value="BUB1 KINASE, ISOFORM A-RELATED"/>
    <property type="match status" value="1"/>
</dbReference>
<feature type="compositionally biased region" description="Acidic residues" evidence="5">
    <location>
        <begin position="569"/>
        <end position="583"/>
    </location>
</feature>
<reference evidence="8 9" key="1">
    <citation type="submission" date="2017-03" db="EMBL/GenBank/DDBJ databases">
        <title>Genomes of endolithic fungi from Antarctica.</title>
        <authorList>
            <person name="Coleine C."/>
            <person name="Masonjones S."/>
            <person name="Stajich J.E."/>
        </authorList>
    </citation>
    <scope>NUCLEOTIDE SEQUENCE [LARGE SCALE GENOMIC DNA]</scope>
    <source>
        <strain evidence="8 9">CCFEE 5187</strain>
    </source>
</reference>
<dbReference type="CDD" id="cd13981">
    <property type="entry name" value="STKc_Bub1_BubR1"/>
    <property type="match status" value="1"/>
</dbReference>
<dbReference type="Pfam" id="PF22788">
    <property type="entry name" value="COP9_hel_rpt"/>
    <property type="match status" value="1"/>
</dbReference>
<dbReference type="GO" id="GO:0000776">
    <property type="term" value="C:kinetochore"/>
    <property type="evidence" value="ECO:0007669"/>
    <property type="project" value="UniProtKB-KW"/>
</dbReference>
<dbReference type="GO" id="GO:0051754">
    <property type="term" value="P:meiotic sister chromatid cohesion, centromeric"/>
    <property type="evidence" value="ECO:0007669"/>
    <property type="project" value="TreeGrafter"/>
</dbReference>
<evidence type="ECO:0000259" key="7">
    <source>
        <dbReference type="PROSITE" id="PS51489"/>
    </source>
</evidence>
<dbReference type="Gene3D" id="1.25.40.430">
    <property type="match status" value="1"/>
</dbReference>
<dbReference type="GO" id="GO:0032991">
    <property type="term" value="C:protein-containing complex"/>
    <property type="evidence" value="ECO:0007669"/>
    <property type="project" value="UniProtKB-ARBA"/>
</dbReference>
<feature type="region of interest" description="Disordered" evidence="5">
    <location>
        <begin position="1713"/>
        <end position="1736"/>
    </location>
</feature>
<dbReference type="SMART" id="SM00777">
    <property type="entry name" value="Mad3_BUB1_I"/>
    <property type="match status" value="1"/>
</dbReference>
<keyword evidence="2" id="KW-0158">Chromosome</keyword>